<evidence type="ECO:0000256" key="8">
    <source>
        <dbReference type="SAM" id="Phobius"/>
    </source>
</evidence>
<evidence type="ECO:0000313" key="11">
    <source>
        <dbReference type="Proteomes" id="UP000076244"/>
    </source>
</evidence>
<dbReference type="Pfam" id="PF00535">
    <property type="entry name" value="Glycos_transf_2"/>
    <property type="match status" value="1"/>
</dbReference>
<keyword evidence="5 8" id="KW-0812">Transmembrane</keyword>
<evidence type="ECO:0000256" key="2">
    <source>
        <dbReference type="ARBA" id="ARBA00006739"/>
    </source>
</evidence>
<dbReference type="Gene3D" id="3.90.550.10">
    <property type="entry name" value="Spore Coat Polysaccharide Biosynthesis Protein SpsA, Chain A"/>
    <property type="match status" value="1"/>
</dbReference>
<feature type="transmembrane region" description="Helical" evidence="8">
    <location>
        <begin position="294"/>
        <end position="318"/>
    </location>
</feature>
<evidence type="ECO:0000256" key="5">
    <source>
        <dbReference type="ARBA" id="ARBA00022692"/>
    </source>
</evidence>
<organism evidence="10 11">
    <name type="scientific">Pediococcus damnosus</name>
    <dbReference type="NCBI Taxonomy" id="51663"/>
    <lineage>
        <taxon>Bacteria</taxon>
        <taxon>Bacillati</taxon>
        <taxon>Bacillota</taxon>
        <taxon>Bacilli</taxon>
        <taxon>Lactobacillales</taxon>
        <taxon>Lactobacillaceae</taxon>
        <taxon>Pediococcus</taxon>
    </lineage>
</organism>
<proteinExistence type="inferred from homology"/>
<evidence type="ECO:0000259" key="9">
    <source>
        <dbReference type="Pfam" id="PF00535"/>
    </source>
</evidence>
<feature type="transmembrane region" description="Helical" evidence="8">
    <location>
        <begin position="431"/>
        <end position="456"/>
    </location>
</feature>
<comment type="subcellular location">
    <subcellularLocation>
        <location evidence="1">Endomembrane system</location>
        <topology evidence="1">Multi-pass membrane protein</topology>
    </subcellularLocation>
</comment>
<keyword evidence="3" id="KW-0328">Glycosyltransferase</keyword>
<dbReference type="PANTHER" id="PTHR43630:SF1">
    <property type="entry name" value="POLY-BETA-1,6-N-ACETYL-D-GLUCOSAMINE SYNTHASE"/>
    <property type="match status" value="1"/>
</dbReference>
<evidence type="ECO:0000256" key="6">
    <source>
        <dbReference type="ARBA" id="ARBA00022989"/>
    </source>
</evidence>
<dbReference type="InterPro" id="IPR029044">
    <property type="entry name" value="Nucleotide-diphossugar_trans"/>
</dbReference>
<dbReference type="GO" id="GO:0016740">
    <property type="term" value="F:transferase activity"/>
    <property type="evidence" value="ECO:0007669"/>
    <property type="project" value="UniProtKB-KW"/>
</dbReference>
<keyword evidence="4 10" id="KW-0808">Transferase</keyword>
<dbReference type="PANTHER" id="PTHR43630">
    <property type="entry name" value="POLY-BETA-1,6-N-ACETYL-D-GLUCOSAMINE SYNTHASE"/>
    <property type="match status" value="1"/>
</dbReference>
<reference evidence="10 11" key="1">
    <citation type="journal article" date="2016" name="PLoS ONE">
        <title>The Identification of Novel Diagnostic Marker Genes for the Detection of Beer Spoiling Pediococcus damnosus Strains Using the BlAst Diagnostic Gene findEr.</title>
        <authorList>
            <person name="Behr J."/>
            <person name="Geissler A.J."/>
            <person name="Schmid J."/>
            <person name="Zehe A."/>
            <person name="Vogel R.F."/>
        </authorList>
    </citation>
    <scope>NUCLEOTIDE SEQUENCE [LARGE SCALE GENOMIC DNA]</scope>
    <source>
        <strain evidence="10 11">TMW 2.1535</strain>
    </source>
</reference>
<keyword evidence="10" id="KW-0614">Plasmid</keyword>
<accession>A0ABM6A705</accession>
<sequence length="507" mass="57639">MNTISTFVILYPVIVSIVWIVGSIFYSIQMRTVPLRNLHAGQPDDLVSVLIPGHNEQDTLASVVESVSHITYSNIELVLINDGSQDNTLKVMHELANQYQSQFPVKVVNIEVNRGKANALNVGAQEAAGTFLLCLDADCYVDANVIQPMLAQFYNNAKVGAVAGKPIVRNRTSILGRLELLEYVGVIDIIKRGQAFVTGHITTVSGVVVAYRKAALEDAGWWNIDAITEDIDITWRLYHHGWQVIYCPRAVAWILVPERIPDLINQRRRWARGGFEVLFRNREMLVTGRLSEQWLLLDMVLSDLWAISCSFVTLFYLFTVAFTGDLIMDGVILFLLLFISLVQFLIGYADSRKSDFISWQDLLLLPLYVIFYWFINLVSCLTSLGSFFLDPRHVGSWRSPDRGALMMKKASEYSRLIIRKRAPILTMLRRAIILIALWLITGYVIYINVCFLLNAYSDTLVADYLLLNLSLRAYQIFALLVVVIATLMIIFGWLRIHHLKRRANQDD</sequence>
<keyword evidence="6 8" id="KW-1133">Transmembrane helix</keyword>
<evidence type="ECO:0000256" key="4">
    <source>
        <dbReference type="ARBA" id="ARBA00022679"/>
    </source>
</evidence>
<dbReference type="Proteomes" id="UP000076244">
    <property type="component" value="Plasmid pL21535-3"/>
</dbReference>
<name>A0ABM6A705_9LACO</name>
<keyword evidence="11" id="KW-1185">Reference proteome</keyword>
<protein>
    <submittedName>
        <fullName evidence="10">Glycosyl transferase</fullName>
    </submittedName>
</protein>
<feature type="transmembrane region" description="Helical" evidence="8">
    <location>
        <begin position="369"/>
        <end position="389"/>
    </location>
</feature>
<dbReference type="SUPFAM" id="SSF53448">
    <property type="entry name" value="Nucleotide-diphospho-sugar transferases"/>
    <property type="match status" value="1"/>
</dbReference>
<evidence type="ECO:0000256" key="3">
    <source>
        <dbReference type="ARBA" id="ARBA00022676"/>
    </source>
</evidence>
<feature type="transmembrane region" description="Helical" evidence="8">
    <location>
        <begin position="7"/>
        <end position="28"/>
    </location>
</feature>
<comment type="similarity">
    <text evidence="2">Belongs to the glycosyltransferase 2 family.</text>
</comment>
<dbReference type="InterPro" id="IPR001173">
    <property type="entry name" value="Glyco_trans_2-like"/>
</dbReference>
<dbReference type="Pfam" id="PF03552">
    <property type="entry name" value="Cellulose_synt"/>
    <property type="match status" value="1"/>
</dbReference>
<feature type="transmembrane region" description="Helical" evidence="8">
    <location>
        <begin position="476"/>
        <end position="494"/>
    </location>
</feature>
<feature type="domain" description="Glycosyltransferase 2-like" evidence="9">
    <location>
        <begin position="48"/>
        <end position="218"/>
    </location>
</feature>
<evidence type="ECO:0000256" key="1">
    <source>
        <dbReference type="ARBA" id="ARBA00004127"/>
    </source>
</evidence>
<feature type="transmembrane region" description="Helical" evidence="8">
    <location>
        <begin position="330"/>
        <end position="349"/>
    </location>
</feature>
<evidence type="ECO:0000256" key="7">
    <source>
        <dbReference type="ARBA" id="ARBA00023136"/>
    </source>
</evidence>
<gene>
    <name evidence="10" type="ORF">ADU72_0054</name>
</gene>
<keyword evidence="7 8" id="KW-0472">Membrane</keyword>
<dbReference type="EMBL" id="CP012291">
    <property type="protein sequence ID" value="AMV68251.1"/>
    <property type="molecule type" value="Genomic_DNA"/>
</dbReference>
<evidence type="ECO:0000313" key="10">
    <source>
        <dbReference type="EMBL" id="AMV68251.1"/>
    </source>
</evidence>
<dbReference type="InterPro" id="IPR005150">
    <property type="entry name" value="Cellulose_synth"/>
</dbReference>
<dbReference type="CDD" id="cd06423">
    <property type="entry name" value="CESA_like"/>
    <property type="match status" value="1"/>
</dbReference>
<geneLocation type="plasmid" evidence="11">
    <name>pl21535-3</name>
</geneLocation>